<dbReference type="EMBL" id="CP021056">
    <property type="protein sequence ID" value="QXE25584.1"/>
    <property type="molecule type" value="Genomic_DNA"/>
</dbReference>
<reference evidence="1" key="1">
    <citation type="submission" date="2017-04" db="EMBL/GenBank/DDBJ databases">
        <title>Genome deletions in a multicellular cyanobacterial endosymbiont for morphological adaptation in marine diatoms.</title>
        <authorList>
            <person name="Wang Y."/>
            <person name="Gao H."/>
            <person name="Li R."/>
            <person name="Xu X."/>
        </authorList>
    </citation>
    <scope>NUCLEOTIDE SEQUENCE</scope>
    <source>
        <strain evidence="1">FACHB 800</strain>
    </source>
</reference>
<dbReference type="Proteomes" id="UP000683511">
    <property type="component" value="Chromosome"/>
</dbReference>
<evidence type="ECO:0000313" key="2">
    <source>
        <dbReference type="Proteomes" id="UP000683511"/>
    </source>
</evidence>
<protein>
    <submittedName>
        <fullName evidence="1">Uncharacterized protein</fullName>
    </submittedName>
</protein>
<gene>
    <name evidence="1" type="ORF">B6N60_04304</name>
</gene>
<evidence type="ECO:0000313" key="1">
    <source>
        <dbReference type="EMBL" id="QXE25584.1"/>
    </source>
</evidence>
<accession>A0A975TBK2</accession>
<organism evidence="1 2">
    <name type="scientific">Richelia sinica FACHB-800</name>
    <dbReference type="NCBI Taxonomy" id="1357546"/>
    <lineage>
        <taxon>Bacteria</taxon>
        <taxon>Bacillati</taxon>
        <taxon>Cyanobacteriota</taxon>
        <taxon>Cyanophyceae</taxon>
        <taxon>Nostocales</taxon>
        <taxon>Nostocaceae</taxon>
        <taxon>Richelia</taxon>
    </lineage>
</organism>
<dbReference type="KEGG" id="rsin:B6N60_04304"/>
<keyword evidence="2" id="KW-1185">Reference proteome</keyword>
<proteinExistence type="predicted"/>
<dbReference type="AlphaFoldDB" id="A0A975TBK2"/>
<name>A0A975TBK2_9NOST</name>
<sequence length="41" mass="4779">MLKPGTCKPTPMQCEIVIYLCLPKDTEKRWRYTTAGITFLM</sequence>